<dbReference type="InterPro" id="IPR042000">
    <property type="entry name" value="Sortase_D_2"/>
</dbReference>
<keyword evidence="1 2" id="KW-0378">Hydrolase</keyword>
<keyword evidence="3" id="KW-1185">Reference proteome</keyword>
<dbReference type="EMBL" id="CP117523">
    <property type="protein sequence ID" value="WWD83455.1"/>
    <property type="molecule type" value="Genomic_DNA"/>
</dbReference>
<dbReference type="EC" id="3.4.22.-" evidence="2"/>
<accession>A0ABZ2EU70</accession>
<dbReference type="InterPro" id="IPR005754">
    <property type="entry name" value="Sortase"/>
</dbReference>
<protein>
    <submittedName>
        <fullName evidence="2">Sortase D</fullName>
        <ecNumber evidence="2">3.4.22.-</ecNumber>
    </submittedName>
</protein>
<gene>
    <name evidence="2" type="primary">srtD</name>
    <name evidence="2" type="ORF">TEGL_18650</name>
</gene>
<dbReference type="CDD" id="cd06166">
    <property type="entry name" value="Sortase_D_2"/>
    <property type="match status" value="1"/>
</dbReference>
<evidence type="ECO:0000256" key="1">
    <source>
        <dbReference type="ARBA" id="ARBA00022801"/>
    </source>
</evidence>
<dbReference type="Pfam" id="PF04203">
    <property type="entry name" value="Sortase"/>
    <property type="match status" value="1"/>
</dbReference>
<dbReference type="RefSeq" id="WP_018591120.1">
    <property type="nucleotide sequence ID" value="NZ_CP117523.1"/>
</dbReference>
<evidence type="ECO:0000313" key="2">
    <source>
        <dbReference type="EMBL" id="WWD83455.1"/>
    </source>
</evidence>
<dbReference type="SUPFAM" id="SSF63817">
    <property type="entry name" value="Sortase"/>
    <property type="match status" value="1"/>
</dbReference>
<dbReference type="Proteomes" id="UP001348492">
    <property type="component" value="Chromosome"/>
</dbReference>
<dbReference type="NCBIfam" id="TIGR01076">
    <property type="entry name" value="sortase_fam"/>
    <property type="match status" value="1"/>
</dbReference>
<dbReference type="Gene3D" id="2.40.260.10">
    <property type="entry name" value="Sortase"/>
    <property type="match status" value="1"/>
</dbReference>
<dbReference type="InterPro" id="IPR023365">
    <property type="entry name" value="Sortase_dom-sf"/>
</dbReference>
<name>A0ABZ2EU70_9FIRM</name>
<proteinExistence type="predicted"/>
<evidence type="ECO:0000313" key="3">
    <source>
        <dbReference type="Proteomes" id="UP001348492"/>
    </source>
</evidence>
<sequence length="187" mass="21088">MKNKISKLLISMGLLIIIGSLTLTAYSKYIDKKALTSFEKKIESQQNENKKVKPKINPGDEIGIIEIESVNLKNVIVESTDDKYLNHHVTHFEESVMPGEDGNFALAGHSSTYYYNQVFNEVHKVKVGDKIKITTIDDEFIYTITETRVVESDEIGVLDQDMTKKEITLVTCTSGGIQRFIVKGEIK</sequence>
<reference evidence="2 3" key="1">
    <citation type="journal article" date="2023" name="PLoS ONE">
        <title>Genome-based metabolic and phylogenomic analysis of three Terrisporobacter species.</title>
        <authorList>
            <person name="Boer T."/>
            <person name="Bengelsdorf F.R."/>
            <person name="Bomeke M."/>
            <person name="Daniel R."/>
            <person name="Poehlein A."/>
        </authorList>
    </citation>
    <scope>NUCLEOTIDE SEQUENCE [LARGE SCALE GENOMIC DNA]</scope>
    <source>
        <strain evidence="2 3">DSM 1288</strain>
    </source>
</reference>
<organism evidence="2 3">
    <name type="scientific">Terrisporobacter glycolicus ATCC 14880 = DSM 1288</name>
    <dbReference type="NCBI Taxonomy" id="1121315"/>
    <lineage>
        <taxon>Bacteria</taxon>
        <taxon>Bacillati</taxon>
        <taxon>Bacillota</taxon>
        <taxon>Clostridia</taxon>
        <taxon>Peptostreptococcales</taxon>
        <taxon>Peptostreptococcaceae</taxon>
        <taxon>Terrisporobacter</taxon>
    </lineage>
</organism>
<dbReference type="GO" id="GO:0016787">
    <property type="term" value="F:hydrolase activity"/>
    <property type="evidence" value="ECO:0007669"/>
    <property type="project" value="UniProtKB-KW"/>
</dbReference>